<dbReference type="Proteomes" id="UP000461880">
    <property type="component" value="Unassembled WGS sequence"/>
</dbReference>
<dbReference type="SUPFAM" id="SSF55021">
    <property type="entry name" value="ACT-like"/>
    <property type="match status" value="1"/>
</dbReference>
<dbReference type="RefSeq" id="WP_154502852.1">
    <property type="nucleotide sequence ID" value="NZ_VUMN01000003.1"/>
</dbReference>
<comment type="similarity">
    <text evidence="1">Belongs to the UPF0735 family.</text>
</comment>
<evidence type="ECO:0000313" key="3">
    <source>
        <dbReference type="EMBL" id="MSS57779.1"/>
    </source>
</evidence>
<gene>
    <name evidence="3" type="ORF">FYJ51_02525</name>
</gene>
<evidence type="ECO:0000313" key="4">
    <source>
        <dbReference type="Proteomes" id="UP000461880"/>
    </source>
</evidence>
<dbReference type="InterPro" id="IPR008310">
    <property type="entry name" value="UPF0735_ACT_dom-cont"/>
</dbReference>
<evidence type="ECO:0000259" key="2">
    <source>
        <dbReference type="PROSITE" id="PS51671"/>
    </source>
</evidence>
<accession>A0A7X2NQM4</accession>
<dbReference type="PIRSF" id="PIRSF025624">
    <property type="entry name" value="ACT_PheB"/>
    <property type="match status" value="1"/>
</dbReference>
<dbReference type="AlphaFoldDB" id="A0A7X2NQM4"/>
<keyword evidence="4" id="KW-1185">Reference proteome</keyword>
<protein>
    <recommendedName>
        <fullName evidence="1">UPF0735 ACT domain-containing protein FYJ51_02525</fullName>
    </recommendedName>
</protein>
<dbReference type="EMBL" id="VUMN01000003">
    <property type="protein sequence ID" value="MSS57779.1"/>
    <property type="molecule type" value="Genomic_DNA"/>
</dbReference>
<reference evidence="3 4" key="1">
    <citation type="submission" date="2019-08" db="EMBL/GenBank/DDBJ databases">
        <title>In-depth cultivation of the pig gut microbiome towards novel bacterial diversity and tailored functional studies.</title>
        <authorList>
            <person name="Wylensek D."/>
            <person name="Hitch T.C.A."/>
            <person name="Clavel T."/>
        </authorList>
    </citation>
    <scope>NUCLEOTIDE SEQUENCE [LARGE SCALE GENOMIC DNA]</scope>
    <source>
        <strain evidence="3 4">Oil+RF-744-GAM-WT-6</strain>
    </source>
</reference>
<name>A0A7X2NQM4_9FIRM</name>
<dbReference type="NCBIfam" id="NF003361">
    <property type="entry name" value="PRK04435.1"/>
    <property type="match status" value="1"/>
</dbReference>
<dbReference type="PROSITE" id="PS51671">
    <property type="entry name" value="ACT"/>
    <property type="match status" value="1"/>
</dbReference>
<organism evidence="3 4">
    <name type="scientific">Stecheria intestinalis</name>
    <dbReference type="NCBI Taxonomy" id="2606630"/>
    <lineage>
        <taxon>Bacteria</taxon>
        <taxon>Bacillati</taxon>
        <taxon>Bacillota</taxon>
        <taxon>Erysipelotrichia</taxon>
        <taxon>Erysipelotrichales</taxon>
        <taxon>Erysipelotrichaceae</taxon>
        <taxon>Stecheria</taxon>
    </lineage>
</organism>
<feature type="domain" description="ACT" evidence="2">
    <location>
        <begin position="70"/>
        <end position="145"/>
    </location>
</feature>
<dbReference type="InterPro" id="IPR002912">
    <property type="entry name" value="ACT_dom"/>
</dbReference>
<dbReference type="InterPro" id="IPR045865">
    <property type="entry name" value="ACT-like_dom_sf"/>
</dbReference>
<proteinExistence type="inferred from homology"/>
<sequence>MEKDYLIVSRKILPDYLDQVIQARDLLSSHEVSSVTEAVKKAGISRSTFYKYKDYVYRAEEDLGSTRKAVFSLLLRHEAGSLSEVLTAVSEHGGSVLTISQSLPVAGKASVLLALDISSMSCSLEELMKLLKSMKSVCSVHLDSME</sequence>
<dbReference type="HAMAP" id="MF_00707">
    <property type="entry name" value="UPF0735"/>
    <property type="match status" value="1"/>
</dbReference>
<evidence type="ECO:0000256" key="1">
    <source>
        <dbReference type="HAMAP-Rule" id="MF_00707"/>
    </source>
</evidence>
<comment type="caution">
    <text evidence="3">The sequence shown here is derived from an EMBL/GenBank/DDBJ whole genome shotgun (WGS) entry which is preliminary data.</text>
</comment>